<dbReference type="Proteomes" id="UP000289738">
    <property type="component" value="Chromosome B01"/>
</dbReference>
<feature type="region of interest" description="Disordered" evidence="1">
    <location>
        <begin position="30"/>
        <end position="60"/>
    </location>
</feature>
<protein>
    <submittedName>
        <fullName evidence="2">Uncharacterized protein</fullName>
    </submittedName>
</protein>
<evidence type="ECO:0000313" key="3">
    <source>
        <dbReference type="Proteomes" id="UP000289738"/>
    </source>
</evidence>
<proteinExistence type="predicted"/>
<reference evidence="2 3" key="1">
    <citation type="submission" date="2019-01" db="EMBL/GenBank/DDBJ databases">
        <title>Sequencing of cultivated peanut Arachis hypogaea provides insights into genome evolution and oil improvement.</title>
        <authorList>
            <person name="Chen X."/>
        </authorList>
    </citation>
    <scope>NUCLEOTIDE SEQUENCE [LARGE SCALE GENOMIC DNA]</scope>
    <source>
        <strain evidence="3">cv. Fuhuasheng</strain>
        <tissue evidence="2">Leaves</tissue>
    </source>
</reference>
<name>A0A445AMU7_ARAHY</name>
<sequence>MAGRHACMHGFRLPYQQYHHHHHQLGFAGTQHHDDVYGEKEKENDCDDSGLLVSGKAIDQ</sequence>
<evidence type="ECO:0000256" key="1">
    <source>
        <dbReference type="SAM" id="MobiDB-lite"/>
    </source>
</evidence>
<keyword evidence="3" id="KW-1185">Reference proteome</keyword>
<organism evidence="2 3">
    <name type="scientific">Arachis hypogaea</name>
    <name type="common">Peanut</name>
    <dbReference type="NCBI Taxonomy" id="3818"/>
    <lineage>
        <taxon>Eukaryota</taxon>
        <taxon>Viridiplantae</taxon>
        <taxon>Streptophyta</taxon>
        <taxon>Embryophyta</taxon>
        <taxon>Tracheophyta</taxon>
        <taxon>Spermatophyta</taxon>
        <taxon>Magnoliopsida</taxon>
        <taxon>eudicotyledons</taxon>
        <taxon>Gunneridae</taxon>
        <taxon>Pentapetalae</taxon>
        <taxon>rosids</taxon>
        <taxon>fabids</taxon>
        <taxon>Fabales</taxon>
        <taxon>Fabaceae</taxon>
        <taxon>Papilionoideae</taxon>
        <taxon>50 kb inversion clade</taxon>
        <taxon>dalbergioids sensu lato</taxon>
        <taxon>Dalbergieae</taxon>
        <taxon>Pterocarpus clade</taxon>
        <taxon>Arachis</taxon>
    </lineage>
</organism>
<evidence type="ECO:0000313" key="2">
    <source>
        <dbReference type="EMBL" id="RYR27725.1"/>
    </source>
</evidence>
<dbReference type="EMBL" id="SDMP01000011">
    <property type="protein sequence ID" value="RYR27725.1"/>
    <property type="molecule type" value="Genomic_DNA"/>
</dbReference>
<gene>
    <name evidence="2" type="ORF">Ahy_B01g051762</name>
</gene>
<comment type="caution">
    <text evidence="2">The sequence shown here is derived from an EMBL/GenBank/DDBJ whole genome shotgun (WGS) entry which is preliminary data.</text>
</comment>
<accession>A0A445AMU7</accession>
<feature type="compositionally biased region" description="Basic and acidic residues" evidence="1">
    <location>
        <begin position="31"/>
        <end position="43"/>
    </location>
</feature>
<dbReference type="AlphaFoldDB" id="A0A445AMU7"/>